<sequence>MKTKRFNIWSLTVILITGFLFACSSGTADHKTQVEEYFAALNIGSIDRARAVISDTLTISEGDFSTDFYGEVYYEHFRWDSIFQPGYEILEMQEEGDEIVAMVASRSVRYEFLRNNPLSCERRIYFKDGKIRNIAIGECPSADWETWEARRDSLVRWVARNHQELDGFINDLSMQGAQNYMQAMEFYENAAAGVTQ</sequence>
<evidence type="ECO:0008006" key="4">
    <source>
        <dbReference type="Google" id="ProtNLM"/>
    </source>
</evidence>
<dbReference type="RefSeq" id="WP_143099900.1">
    <property type="nucleotide sequence ID" value="NZ_FOYQ01000001.1"/>
</dbReference>
<keyword evidence="3" id="KW-1185">Reference proteome</keyword>
<evidence type="ECO:0000256" key="1">
    <source>
        <dbReference type="SAM" id="SignalP"/>
    </source>
</evidence>
<dbReference type="OrthoDB" id="1121874at2"/>
<evidence type="ECO:0000313" key="2">
    <source>
        <dbReference type="EMBL" id="SFR32279.1"/>
    </source>
</evidence>
<dbReference type="AlphaFoldDB" id="A0A1I6FQQ3"/>
<feature type="chain" id="PRO_5011505107" description="SnoaL-like domain-containing protein" evidence="1">
    <location>
        <begin position="23"/>
        <end position="196"/>
    </location>
</feature>
<reference evidence="2 3" key="1">
    <citation type="submission" date="2016-10" db="EMBL/GenBank/DDBJ databases">
        <authorList>
            <person name="de Groot N.N."/>
        </authorList>
    </citation>
    <scope>NUCLEOTIDE SEQUENCE [LARGE SCALE GENOMIC DNA]</scope>
    <source>
        <strain evidence="2 3">DSM 21019</strain>
    </source>
</reference>
<protein>
    <recommendedName>
        <fullName evidence="4">SnoaL-like domain-containing protein</fullName>
    </recommendedName>
</protein>
<dbReference type="Proteomes" id="UP000199534">
    <property type="component" value="Unassembled WGS sequence"/>
</dbReference>
<feature type="signal peptide" evidence="1">
    <location>
        <begin position="1"/>
        <end position="22"/>
    </location>
</feature>
<dbReference type="EMBL" id="FOYQ01000001">
    <property type="protein sequence ID" value="SFR32279.1"/>
    <property type="molecule type" value="Genomic_DNA"/>
</dbReference>
<organism evidence="2 3">
    <name type="scientific">Robiginitalea myxolifaciens</name>
    <dbReference type="NCBI Taxonomy" id="400055"/>
    <lineage>
        <taxon>Bacteria</taxon>
        <taxon>Pseudomonadati</taxon>
        <taxon>Bacteroidota</taxon>
        <taxon>Flavobacteriia</taxon>
        <taxon>Flavobacteriales</taxon>
        <taxon>Flavobacteriaceae</taxon>
        <taxon>Robiginitalea</taxon>
    </lineage>
</organism>
<proteinExistence type="predicted"/>
<gene>
    <name evidence="2" type="ORF">SAMN04490243_0458</name>
</gene>
<dbReference type="STRING" id="400055.SAMN04490243_0458"/>
<keyword evidence="1" id="KW-0732">Signal</keyword>
<dbReference type="Gene3D" id="3.10.450.50">
    <property type="match status" value="1"/>
</dbReference>
<accession>A0A1I6FQQ3</accession>
<name>A0A1I6FQQ3_9FLAO</name>
<evidence type="ECO:0000313" key="3">
    <source>
        <dbReference type="Proteomes" id="UP000199534"/>
    </source>
</evidence>
<dbReference type="PROSITE" id="PS51257">
    <property type="entry name" value="PROKAR_LIPOPROTEIN"/>
    <property type="match status" value="1"/>
</dbReference>